<dbReference type="SUPFAM" id="SSF50022">
    <property type="entry name" value="ISP domain"/>
    <property type="match status" value="1"/>
</dbReference>
<dbReference type="PROSITE" id="PS51296">
    <property type="entry name" value="RIESKE"/>
    <property type="match status" value="1"/>
</dbReference>
<keyword evidence="3" id="KW-0560">Oxidoreductase</keyword>
<dbReference type="GO" id="GO:0051537">
    <property type="term" value="F:2 iron, 2 sulfur cluster binding"/>
    <property type="evidence" value="ECO:0007669"/>
    <property type="project" value="UniProtKB-KW"/>
</dbReference>
<dbReference type="AlphaFoldDB" id="A0A6M8BDE7"/>
<dbReference type="InterPro" id="IPR050584">
    <property type="entry name" value="Cholesterol_7-desaturase"/>
</dbReference>
<evidence type="ECO:0000256" key="1">
    <source>
        <dbReference type="ARBA" id="ARBA00022714"/>
    </source>
</evidence>
<dbReference type="InterPro" id="IPR036922">
    <property type="entry name" value="Rieske_2Fe-2S_sf"/>
</dbReference>
<dbReference type="KEGG" id="theu:HPC62_06715"/>
<dbReference type="GO" id="GO:0016705">
    <property type="term" value="F:oxidoreductase activity, acting on paired donors, with incorporation or reduction of molecular oxygen"/>
    <property type="evidence" value="ECO:0007669"/>
    <property type="project" value="UniProtKB-ARBA"/>
</dbReference>
<dbReference type="EMBL" id="CP053661">
    <property type="protein sequence ID" value="QKD84808.1"/>
    <property type="molecule type" value="Genomic_DNA"/>
</dbReference>
<organism evidence="7 8">
    <name type="scientific">Thermoleptolyngbya sichuanensis A183</name>
    <dbReference type="NCBI Taxonomy" id="2737172"/>
    <lineage>
        <taxon>Bacteria</taxon>
        <taxon>Bacillati</taxon>
        <taxon>Cyanobacteriota</taxon>
        <taxon>Cyanophyceae</taxon>
        <taxon>Oculatellales</taxon>
        <taxon>Oculatellaceae</taxon>
        <taxon>Thermoleptolyngbya</taxon>
        <taxon>Thermoleptolyngbya sichuanensis</taxon>
    </lineage>
</organism>
<evidence type="ECO:0000259" key="6">
    <source>
        <dbReference type="PROSITE" id="PS51296"/>
    </source>
</evidence>
<dbReference type="GO" id="GO:0051213">
    <property type="term" value="F:dioxygenase activity"/>
    <property type="evidence" value="ECO:0007669"/>
    <property type="project" value="UniProtKB-KW"/>
</dbReference>
<evidence type="ECO:0000313" key="7">
    <source>
        <dbReference type="EMBL" id="QKD84808.1"/>
    </source>
</evidence>
<evidence type="ECO:0000256" key="3">
    <source>
        <dbReference type="ARBA" id="ARBA00023002"/>
    </source>
</evidence>
<dbReference type="InterPro" id="IPR017941">
    <property type="entry name" value="Rieske_2Fe-2S"/>
</dbReference>
<name>A0A6M8BDE7_9CYAN</name>
<dbReference type="Gene3D" id="3.90.380.10">
    <property type="entry name" value="Naphthalene 1,2-dioxygenase Alpha Subunit, Chain A, domain 1"/>
    <property type="match status" value="1"/>
</dbReference>
<dbReference type="GO" id="GO:0004497">
    <property type="term" value="F:monooxygenase activity"/>
    <property type="evidence" value="ECO:0007669"/>
    <property type="project" value="UniProtKB-ARBA"/>
</dbReference>
<evidence type="ECO:0000313" key="8">
    <source>
        <dbReference type="Proteomes" id="UP000505210"/>
    </source>
</evidence>
<dbReference type="SUPFAM" id="SSF55961">
    <property type="entry name" value="Bet v1-like"/>
    <property type="match status" value="1"/>
</dbReference>
<keyword evidence="1" id="KW-0001">2Fe-2S</keyword>
<sequence length="330" mass="36587">MKATAAAIDPVIWNDWYVVARSVDVPIGAVGRSRLLDTGIVLWRSADGAVQAWRDRCPHRSVQLSKGRVAGDRLVCPYHGLAFDPTGRCVLVPAHPGYTPPPQSHAETYAVQERYGLVYVCLGVPGQEIVDFPEWHEPGYRGLIAGPYTIHTSGPRAIENFLDVTHLPILHADILGSPQRPEIADYEVQVTPTGIEARNLRIWQPDPYGTGSGSEVVYDYRVERPLTAHLRKPNPSGANLALLYHVTPVSETECVGWMAMALNFGQEIPDAELIAFQDRIVQQDLDNLESHNPPQLPLNPAVEFHLPGDRTSLAYRKWLRQLGVQYGVMA</sequence>
<dbReference type="Pfam" id="PF00355">
    <property type="entry name" value="Rieske"/>
    <property type="match status" value="1"/>
</dbReference>
<dbReference type="PANTHER" id="PTHR21266">
    <property type="entry name" value="IRON-SULFUR DOMAIN CONTAINING PROTEIN"/>
    <property type="match status" value="1"/>
</dbReference>
<dbReference type="CDD" id="cd03469">
    <property type="entry name" value="Rieske_RO_Alpha_N"/>
    <property type="match status" value="1"/>
</dbReference>
<keyword evidence="2" id="KW-0479">Metal-binding</keyword>
<keyword evidence="5" id="KW-0411">Iron-sulfur</keyword>
<feature type="domain" description="Rieske" evidence="6">
    <location>
        <begin position="16"/>
        <end position="120"/>
    </location>
</feature>
<proteinExistence type="predicted"/>
<gene>
    <name evidence="7" type="ORF">HPC62_06715</name>
</gene>
<dbReference type="Gene3D" id="2.102.10.10">
    <property type="entry name" value="Rieske [2Fe-2S] iron-sulphur domain"/>
    <property type="match status" value="1"/>
</dbReference>
<evidence type="ECO:0000256" key="5">
    <source>
        <dbReference type="ARBA" id="ARBA00023014"/>
    </source>
</evidence>
<evidence type="ECO:0000256" key="4">
    <source>
        <dbReference type="ARBA" id="ARBA00023004"/>
    </source>
</evidence>
<evidence type="ECO:0000256" key="2">
    <source>
        <dbReference type="ARBA" id="ARBA00022723"/>
    </source>
</evidence>
<reference evidence="7 8" key="1">
    <citation type="submission" date="2020-05" db="EMBL/GenBank/DDBJ databases">
        <title>Complete genome sequence of of a novel Thermoleptolyngbya strain isolated from hot springs of Ganzi, Sichuan China.</title>
        <authorList>
            <person name="Tang J."/>
            <person name="Daroch M."/>
            <person name="Li L."/>
            <person name="Waleron K."/>
            <person name="Waleron M."/>
            <person name="Waleron M."/>
        </authorList>
    </citation>
    <scope>NUCLEOTIDE SEQUENCE [LARGE SCALE GENOMIC DNA]</scope>
    <source>
        <strain evidence="7 8">PKUAC-SCTA183</strain>
    </source>
</reference>
<dbReference type="Proteomes" id="UP000505210">
    <property type="component" value="Chromosome"/>
</dbReference>
<keyword evidence="4" id="KW-0408">Iron</keyword>
<accession>A0A6M8BDE7</accession>
<keyword evidence="7" id="KW-0223">Dioxygenase</keyword>
<dbReference type="Pfam" id="PF19112">
    <property type="entry name" value="VanA_C"/>
    <property type="match status" value="1"/>
</dbReference>
<dbReference type="PANTHER" id="PTHR21266:SF57">
    <property type="entry name" value="3-CHLOROBENZOATE-3,4-DIOXYGENASE"/>
    <property type="match status" value="1"/>
</dbReference>
<dbReference type="InterPro" id="IPR044043">
    <property type="entry name" value="VanA_C_cat"/>
</dbReference>
<dbReference type="GO" id="GO:0046872">
    <property type="term" value="F:metal ion binding"/>
    <property type="evidence" value="ECO:0007669"/>
    <property type="project" value="UniProtKB-KW"/>
</dbReference>
<protein>
    <submittedName>
        <fullName evidence="7">Aromatic ring-hydroxylating dioxygenase subunit alpha</fullName>
    </submittedName>
</protein>
<keyword evidence="8" id="KW-1185">Reference proteome</keyword>